<dbReference type="InterPro" id="IPR000941">
    <property type="entry name" value="Enolase"/>
</dbReference>
<sequence>MSIINSIQAIQIIDSRGTPTVSCKVTLDNGIYATSMVPSGASTGSREALELRDGASTYKGKGVTKAVANIHEIIAPALVGMDVTNQQEIDETMLALDGTSSKSKLGANAILGVSLAVLDAGSKTLELPLYEHINQVFANINGEKPRMQMPTPMLNIINGGEHADNNIDIQEFMIMPIGANNFSQAMQWATEIYSDLKNILNAKGLSTSVGDEGGFAPNLQSNQEAIELIIQAIRNNNLTEGKDVGIALDCAASEFYNNGIYNLQGESIKLNSSEFTNYLSELTRQYPIFSIEDGMDESDFEGWKNLNKALGDSCQLVGDDLFVTNVAELQRGIDDSLANSILIKFNQIGTITETMKTIHLGNQHGFKSIISHRSGETEDSTIADLCVGLGTGQIKTGAPCRSDRVAKYNRLLWIEAEQSDLPFAKNVIG</sequence>
<evidence type="ECO:0000256" key="9">
    <source>
        <dbReference type="ARBA" id="ARBA00045763"/>
    </source>
</evidence>
<dbReference type="UniPathway" id="UPA00109">
    <property type="reaction ID" value="UER00187"/>
</dbReference>
<feature type="binding site" evidence="10 13">
    <location>
        <position position="249"/>
    </location>
    <ligand>
        <name>Mg(2+)</name>
        <dbReference type="ChEBI" id="CHEBI:18420"/>
    </ligand>
</feature>
<feature type="active site" description="Proton donor" evidence="10 11">
    <location>
        <position position="212"/>
    </location>
</feature>
<evidence type="ECO:0000256" key="5">
    <source>
        <dbReference type="ARBA" id="ARBA00022525"/>
    </source>
</evidence>
<keyword evidence="10 13" id="KW-0479">Metal-binding</keyword>
<accession>A0A520LSY8</accession>
<dbReference type="InterPro" id="IPR020810">
    <property type="entry name" value="Enolase_C"/>
</dbReference>
<comment type="subcellular location">
    <subcellularLocation>
        <location evidence="10">Cytoplasm</location>
    </subcellularLocation>
    <subcellularLocation>
        <location evidence="10">Secreted</location>
    </subcellularLocation>
    <subcellularLocation>
        <location evidence="10">Cell surface</location>
    </subcellularLocation>
    <text evidence="10">Fractions of enolase are present in both the cytoplasm and on the cell surface.</text>
</comment>
<feature type="binding site" evidence="12">
    <location>
        <position position="395"/>
    </location>
    <ligand>
        <name>substrate</name>
    </ligand>
</feature>
<feature type="active site" description="Proton acceptor" evidence="10 11">
    <location>
        <position position="344"/>
    </location>
</feature>
<evidence type="ECO:0000256" key="7">
    <source>
        <dbReference type="ARBA" id="ARBA00023152"/>
    </source>
</evidence>
<keyword evidence="8 10" id="KW-0456">Lyase</keyword>
<dbReference type="CDD" id="cd03313">
    <property type="entry name" value="enolase"/>
    <property type="match status" value="1"/>
</dbReference>
<proteinExistence type="inferred from homology"/>
<dbReference type="NCBIfam" id="TIGR01060">
    <property type="entry name" value="eno"/>
    <property type="match status" value="1"/>
</dbReference>
<keyword evidence="5 10" id="KW-0964">Secreted</keyword>
<dbReference type="GO" id="GO:0000015">
    <property type="term" value="C:phosphopyruvate hydratase complex"/>
    <property type="evidence" value="ECO:0007669"/>
    <property type="project" value="InterPro"/>
</dbReference>
<feature type="binding site" evidence="10 13">
    <location>
        <position position="319"/>
    </location>
    <ligand>
        <name>Mg(2+)</name>
        <dbReference type="ChEBI" id="CHEBI:18420"/>
    </ligand>
</feature>
<keyword evidence="10" id="KW-0963">Cytoplasm</keyword>
<evidence type="ECO:0000256" key="8">
    <source>
        <dbReference type="ARBA" id="ARBA00023239"/>
    </source>
</evidence>
<dbReference type="GO" id="GO:0004634">
    <property type="term" value="F:phosphopyruvate hydratase activity"/>
    <property type="evidence" value="ECO:0007669"/>
    <property type="project" value="UniProtKB-UniRule"/>
</dbReference>
<evidence type="ECO:0000256" key="13">
    <source>
        <dbReference type="PIRSR" id="PIRSR001400-3"/>
    </source>
</evidence>
<evidence type="ECO:0000256" key="6">
    <source>
        <dbReference type="ARBA" id="ARBA00022842"/>
    </source>
</evidence>
<comment type="caution">
    <text evidence="16">The sequence shown here is derived from an EMBL/GenBank/DDBJ whole genome shotgun (WGS) entry which is preliminary data.</text>
</comment>
<comment type="catalytic activity">
    <reaction evidence="10">
        <text>(2R)-2-phosphoglycerate = phosphoenolpyruvate + H2O</text>
        <dbReference type="Rhea" id="RHEA:10164"/>
        <dbReference type="ChEBI" id="CHEBI:15377"/>
        <dbReference type="ChEBI" id="CHEBI:58289"/>
        <dbReference type="ChEBI" id="CHEBI:58702"/>
        <dbReference type="EC" id="4.2.1.11"/>
    </reaction>
</comment>
<dbReference type="Pfam" id="PF00113">
    <property type="entry name" value="Enolase_C"/>
    <property type="match status" value="1"/>
</dbReference>
<dbReference type="PANTHER" id="PTHR11902:SF1">
    <property type="entry name" value="ENOLASE"/>
    <property type="match status" value="1"/>
</dbReference>
<feature type="domain" description="Enolase C-terminal TIM barrel" evidence="14">
    <location>
        <begin position="146"/>
        <end position="426"/>
    </location>
</feature>
<evidence type="ECO:0000256" key="10">
    <source>
        <dbReference type="HAMAP-Rule" id="MF_00318"/>
    </source>
</evidence>
<comment type="pathway">
    <text evidence="1 10">Carbohydrate degradation; glycolysis; pyruvate from D-glyceraldehyde 3-phosphate: step 4/5.</text>
</comment>
<evidence type="ECO:0000256" key="1">
    <source>
        <dbReference type="ARBA" id="ARBA00005031"/>
    </source>
</evidence>
<feature type="binding site" evidence="10">
    <location>
        <position position="374"/>
    </location>
    <ligand>
        <name>(2R)-2-phosphoglycerate</name>
        <dbReference type="ChEBI" id="CHEBI:58289"/>
    </ligand>
</feature>
<feature type="binding site" evidence="12">
    <location>
        <begin position="371"/>
        <end position="374"/>
    </location>
    <ligand>
        <name>substrate</name>
    </ligand>
</feature>
<comment type="function">
    <text evidence="9 10">Catalyzes the reversible conversion of 2-phosphoglycerate (2-PG) into phosphoenolpyruvate (PEP). It is essential for the degradation of carbohydrates via glycolysis.</text>
</comment>
<evidence type="ECO:0000256" key="4">
    <source>
        <dbReference type="ARBA" id="ARBA00017068"/>
    </source>
</evidence>
<dbReference type="PANTHER" id="PTHR11902">
    <property type="entry name" value="ENOLASE"/>
    <property type="match status" value="1"/>
</dbReference>
<feature type="binding site" evidence="12">
    <location>
        <position position="171"/>
    </location>
    <ligand>
        <name>substrate</name>
    </ligand>
</feature>
<feature type="binding site" evidence="10">
    <location>
        <position position="344"/>
    </location>
    <ligand>
        <name>(2R)-2-phosphoglycerate</name>
        <dbReference type="ChEBI" id="CHEBI:58289"/>
    </ligand>
</feature>
<dbReference type="SFLD" id="SFLDF00002">
    <property type="entry name" value="enolase"/>
    <property type="match status" value="1"/>
</dbReference>
<keyword evidence="7 10" id="KW-0324">Glycolysis</keyword>
<protein>
    <recommendedName>
        <fullName evidence="4 10">Enolase</fullName>
        <ecNumber evidence="3 10">4.2.1.11</ecNumber>
    </recommendedName>
    <alternativeName>
        <fullName evidence="10">2-phospho-D-glycerate hydro-lyase</fullName>
    </alternativeName>
    <alternativeName>
        <fullName evidence="10">2-phosphoglycerate dehydratase</fullName>
    </alternativeName>
</protein>
<reference evidence="16 17" key="1">
    <citation type="submission" date="2019-02" db="EMBL/GenBank/DDBJ databases">
        <title>Prokaryotic population dynamics and viral predation in marine succession experiment using metagenomics: the confinement effect.</title>
        <authorList>
            <person name="Haro-Moreno J.M."/>
            <person name="Rodriguez-Valera F."/>
            <person name="Lopez-Perez M."/>
        </authorList>
    </citation>
    <scope>NUCLEOTIDE SEQUENCE [LARGE SCALE GENOMIC DNA]</scope>
    <source>
        <strain evidence="16">MED-G168</strain>
    </source>
</reference>
<feature type="binding site" evidence="10">
    <location>
        <position position="373"/>
    </location>
    <ligand>
        <name>(2R)-2-phosphoglycerate</name>
        <dbReference type="ChEBI" id="CHEBI:58289"/>
    </ligand>
</feature>
<evidence type="ECO:0000313" key="16">
    <source>
        <dbReference type="EMBL" id="RZO11879.1"/>
    </source>
</evidence>
<name>A0A520LSY8_9GAMM</name>
<evidence type="ECO:0000313" key="17">
    <source>
        <dbReference type="Proteomes" id="UP000319023"/>
    </source>
</evidence>
<dbReference type="Gene3D" id="3.20.20.120">
    <property type="entry name" value="Enolase-like C-terminal domain"/>
    <property type="match status" value="1"/>
</dbReference>
<dbReference type="EMBL" id="SHBN01000026">
    <property type="protein sequence ID" value="RZO11879.1"/>
    <property type="molecule type" value="Genomic_DNA"/>
</dbReference>
<keyword evidence="16" id="KW-0670">Pyruvate</keyword>
<evidence type="ECO:0000256" key="2">
    <source>
        <dbReference type="ARBA" id="ARBA00009604"/>
    </source>
</evidence>
<dbReference type="SFLD" id="SFLDS00001">
    <property type="entry name" value="Enolase"/>
    <property type="match status" value="1"/>
</dbReference>
<dbReference type="Pfam" id="PF03952">
    <property type="entry name" value="Enolase_N"/>
    <property type="match status" value="1"/>
</dbReference>
<dbReference type="SMART" id="SM01192">
    <property type="entry name" value="Enolase_C"/>
    <property type="match status" value="1"/>
</dbReference>
<dbReference type="InterPro" id="IPR029017">
    <property type="entry name" value="Enolase-like_N"/>
</dbReference>
<evidence type="ECO:0000256" key="11">
    <source>
        <dbReference type="PIRSR" id="PIRSR001400-1"/>
    </source>
</evidence>
<dbReference type="InterPro" id="IPR036849">
    <property type="entry name" value="Enolase-like_C_sf"/>
</dbReference>
<dbReference type="PIRSF" id="PIRSF001400">
    <property type="entry name" value="Enolase"/>
    <property type="match status" value="1"/>
</dbReference>
<comment type="subunit">
    <text evidence="10">Component of the RNA degradosome, a multiprotein complex involved in RNA processing and mRNA degradation.</text>
</comment>
<feature type="binding site" evidence="12">
    <location>
        <position position="162"/>
    </location>
    <ligand>
        <name>substrate</name>
    </ligand>
</feature>
<dbReference type="Proteomes" id="UP000319023">
    <property type="component" value="Unassembled WGS sequence"/>
</dbReference>
<dbReference type="InterPro" id="IPR020811">
    <property type="entry name" value="Enolase_N"/>
</dbReference>
<dbReference type="SFLD" id="SFLDG00178">
    <property type="entry name" value="enolase"/>
    <property type="match status" value="1"/>
</dbReference>
<dbReference type="SUPFAM" id="SSF54826">
    <property type="entry name" value="Enolase N-terminal domain-like"/>
    <property type="match status" value="1"/>
</dbReference>
<dbReference type="AlphaFoldDB" id="A0A520LSY8"/>
<evidence type="ECO:0000256" key="3">
    <source>
        <dbReference type="ARBA" id="ARBA00012058"/>
    </source>
</evidence>
<evidence type="ECO:0000259" key="14">
    <source>
        <dbReference type="SMART" id="SM01192"/>
    </source>
</evidence>
<dbReference type="HAMAP" id="MF_00318">
    <property type="entry name" value="Enolase"/>
    <property type="match status" value="1"/>
</dbReference>
<dbReference type="Gene3D" id="3.30.390.10">
    <property type="entry name" value="Enolase-like, N-terminal domain"/>
    <property type="match status" value="1"/>
</dbReference>
<dbReference type="PROSITE" id="PS00164">
    <property type="entry name" value="ENOLASE"/>
    <property type="match status" value="1"/>
</dbReference>
<dbReference type="PRINTS" id="PR00148">
    <property type="entry name" value="ENOLASE"/>
</dbReference>
<evidence type="ECO:0000259" key="15">
    <source>
        <dbReference type="SMART" id="SM01193"/>
    </source>
</evidence>
<dbReference type="GO" id="GO:0009986">
    <property type="term" value="C:cell surface"/>
    <property type="evidence" value="ECO:0007669"/>
    <property type="project" value="UniProtKB-SubCell"/>
</dbReference>
<organism evidence="16 17">
    <name type="scientific">SAR86 cluster bacterium</name>
    <dbReference type="NCBI Taxonomy" id="2030880"/>
    <lineage>
        <taxon>Bacteria</taxon>
        <taxon>Pseudomonadati</taxon>
        <taxon>Pseudomonadota</taxon>
        <taxon>Gammaproteobacteria</taxon>
        <taxon>SAR86 cluster</taxon>
    </lineage>
</organism>
<dbReference type="GO" id="GO:0006096">
    <property type="term" value="P:glycolytic process"/>
    <property type="evidence" value="ECO:0007669"/>
    <property type="project" value="UniProtKB-UniRule"/>
</dbReference>
<feature type="binding site" evidence="10">
    <location>
        <position position="395"/>
    </location>
    <ligand>
        <name>(2R)-2-phosphoglycerate</name>
        <dbReference type="ChEBI" id="CHEBI:58289"/>
    </ligand>
</feature>
<dbReference type="GO" id="GO:0005576">
    <property type="term" value="C:extracellular region"/>
    <property type="evidence" value="ECO:0007669"/>
    <property type="project" value="UniProtKB-SubCell"/>
</dbReference>
<gene>
    <name evidence="10" type="primary">eno</name>
    <name evidence="16" type="ORF">EVB01_01790</name>
</gene>
<dbReference type="EC" id="4.2.1.11" evidence="3 10"/>
<dbReference type="InterPro" id="IPR020809">
    <property type="entry name" value="Enolase_CS"/>
</dbReference>
<feature type="binding site" evidence="10 13">
    <location>
        <position position="292"/>
    </location>
    <ligand>
        <name>Mg(2+)</name>
        <dbReference type="ChEBI" id="CHEBI:18420"/>
    </ligand>
</feature>
<evidence type="ECO:0000256" key="12">
    <source>
        <dbReference type="PIRSR" id="PIRSR001400-2"/>
    </source>
</evidence>
<feature type="binding site" evidence="12">
    <location>
        <position position="319"/>
    </location>
    <ligand>
        <name>substrate</name>
    </ligand>
</feature>
<feature type="domain" description="Enolase N-terminal" evidence="15">
    <location>
        <begin position="4"/>
        <end position="133"/>
    </location>
</feature>
<comment type="similarity">
    <text evidence="2 10">Belongs to the enolase family.</text>
</comment>
<comment type="cofactor">
    <cofactor evidence="10">
        <name>Mg(2+)</name>
        <dbReference type="ChEBI" id="CHEBI:18420"/>
    </cofactor>
    <text evidence="10">Binds a second Mg(2+) ion via substrate during catalysis.</text>
</comment>
<feature type="binding site" evidence="12">
    <location>
        <position position="292"/>
    </location>
    <ligand>
        <name>substrate</name>
    </ligand>
</feature>
<dbReference type="GO" id="GO:0000287">
    <property type="term" value="F:magnesium ion binding"/>
    <property type="evidence" value="ECO:0007669"/>
    <property type="project" value="UniProtKB-UniRule"/>
</dbReference>
<comment type="cofactor">
    <cofactor evidence="13">
        <name>Mg(2+)</name>
        <dbReference type="ChEBI" id="CHEBI:18420"/>
    </cofactor>
    <text evidence="13">Mg(2+) is required for catalysis and for stabilizing the dimer.</text>
</comment>
<dbReference type="SMART" id="SM01193">
    <property type="entry name" value="Enolase_N"/>
    <property type="match status" value="1"/>
</dbReference>
<feature type="binding site" evidence="10">
    <location>
        <position position="170"/>
    </location>
    <ligand>
        <name>(2R)-2-phosphoglycerate</name>
        <dbReference type="ChEBI" id="CHEBI:58289"/>
    </ligand>
</feature>
<keyword evidence="6 10" id="KW-0460">Magnesium</keyword>
<dbReference type="SUPFAM" id="SSF51604">
    <property type="entry name" value="Enolase C-terminal domain-like"/>
    <property type="match status" value="1"/>
</dbReference>